<gene>
    <name evidence="1" type="ORF">SKC38_03015</name>
</gene>
<comment type="caution">
    <text evidence="1">The sequence shown here is derived from an EMBL/GenBank/DDBJ whole genome shotgun (WGS) entry which is preliminary data.</text>
</comment>
<protein>
    <submittedName>
        <fullName evidence="1">Uncharacterized protein</fullName>
    </submittedName>
</protein>
<evidence type="ECO:0000313" key="2">
    <source>
        <dbReference type="Proteomes" id="UP001598114"/>
    </source>
</evidence>
<reference evidence="1 2" key="1">
    <citation type="submission" date="2024-03" db="EMBL/GenBank/DDBJ databases">
        <title>Aquirufa genome sequencing.</title>
        <authorList>
            <person name="Pitt A."/>
            <person name="Hahn M.W."/>
        </authorList>
    </citation>
    <scope>NUCLEOTIDE SEQUENCE [LARGE SCALE GENOMIC DNA]</scope>
    <source>
        <strain evidence="1 2">PLAD-142S6K</strain>
    </source>
</reference>
<accession>A0ABW6D4G9</accession>
<keyword evidence="2" id="KW-1185">Reference proteome</keyword>
<evidence type="ECO:0000313" key="1">
    <source>
        <dbReference type="EMBL" id="MFD3275192.1"/>
    </source>
</evidence>
<dbReference type="EMBL" id="JBBKYA010000002">
    <property type="protein sequence ID" value="MFD3275192.1"/>
    <property type="molecule type" value="Genomic_DNA"/>
</dbReference>
<proteinExistence type="predicted"/>
<sequence>MRLQGLIQIDDNFNKEDLNKLKVINITFTDTNAPSVISNLGLIPEVKYYETLFFKVLEDLNLNENDMVALTSTSLKELIFNISILSAIQQKNVEFMNGNMYYTAPLRRNIHLKDEDFELNLEDYEIDDLDD</sequence>
<dbReference type="Proteomes" id="UP001598114">
    <property type="component" value="Unassembled WGS sequence"/>
</dbReference>
<dbReference type="RefSeq" id="WP_377974972.1">
    <property type="nucleotide sequence ID" value="NZ_JBBKYA010000002.1"/>
</dbReference>
<name>A0ABW6D4G9_9BACT</name>
<organism evidence="1 2">
    <name type="scientific">Aquirufa echingensis</name>
    <dbReference type="NCBI Taxonomy" id="3096516"/>
    <lineage>
        <taxon>Bacteria</taxon>
        <taxon>Pseudomonadati</taxon>
        <taxon>Bacteroidota</taxon>
        <taxon>Cytophagia</taxon>
        <taxon>Cytophagales</taxon>
        <taxon>Flectobacillaceae</taxon>
        <taxon>Aquirufa</taxon>
    </lineage>
</organism>